<dbReference type="Pfam" id="PF04055">
    <property type="entry name" value="Radical_SAM"/>
    <property type="match status" value="1"/>
</dbReference>
<evidence type="ECO:0000313" key="8">
    <source>
        <dbReference type="Proteomes" id="UP000189681"/>
    </source>
</evidence>
<keyword evidence="3" id="KW-0479">Metal-binding</keyword>
<reference evidence="7 8" key="1">
    <citation type="journal article" date="2017" name="Water Res.">
        <title>Discovery and metagenomic analysis of an anammox bacterial enrichment related to Candidatus "Brocadia caroliniensis" in a full-scale glycerol-fed nitritation-denitritation separate centrate treatment process.</title>
        <authorList>
            <person name="Park H."/>
            <person name="Brotto A.C."/>
            <person name="van Loosdrecht M.C."/>
            <person name="Chandran K."/>
        </authorList>
    </citation>
    <scope>NUCLEOTIDE SEQUENCE [LARGE SCALE GENOMIC DNA]</scope>
    <source>
        <strain evidence="7">26THWARD</strain>
    </source>
</reference>
<dbReference type="Gene3D" id="3.80.30.20">
    <property type="entry name" value="tm_1862 like domain"/>
    <property type="match status" value="1"/>
</dbReference>
<evidence type="ECO:0000256" key="2">
    <source>
        <dbReference type="ARBA" id="ARBA00022691"/>
    </source>
</evidence>
<dbReference type="PANTHER" id="PTHR43409:SF7">
    <property type="entry name" value="BLL1977 PROTEIN"/>
    <property type="match status" value="1"/>
</dbReference>
<accession>A0A1V4AVD2</accession>
<evidence type="ECO:0000313" key="7">
    <source>
        <dbReference type="EMBL" id="OOP57084.1"/>
    </source>
</evidence>
<dbReference type="NCBIfam" id="TIGR03975">
    <property type="entry name" value="rSAM_ocin_1"/>
    <property type="match status" value="1"/>
</dbReference>
<dbReference type="GO" id="GO:0005829">
    <property type="term" value="C:cytosol"/>
    <property type="evidence" value="ECO:0007669"/>
    <property type="project" value="TreeGrafter"/>
</dbReference>
<dbReference type="SMART" id="SM00729">
    <property type="entry name" value="Elp3"/>
    <property type="match status" value="1"/>
</dbReference>
<organism evidence="7 8">
    <name type="scientific">Candidatus Brocadia carolinensis</name>
    <dbReference type="NCBI Taxonomy" id="1004156"/>
    <lineage>
        <taxon>Bacteria</taxon>
        <taxon>Pseudomonadati</taxon>
        <taxon>Planctomycetota</taxon>
        <taxon>Candidatus Brocadiia</taxon>
        <taxon>Candidatus Brocadiales</taxon>
        <taxon>Candidatus Brocadiaceae</taxon>
        <taxon>Candidatus Brocadia</taxon>
    </lineage>
</organism>
<dbReference type="InterPro" id="IPR007197">
    <property type="entry name" value="rSAM"/>
</dbReference>
<comment type="caution">
    <text evidence="7">The sequence shown here is derived from an EMBL/GenBank/DDBJ whole genome shotgun (WGS) entry which is preliminary data.</text>
</comment>
<dbReference type="InterPro" id="IPR006638">
    <property type="entry name" value="Elp3/MiaA/NifB-like_rSAM"/>
</dbReference>
<dbReference type="InterPro" id="IPR023984">
    <property type="entry name" value="rSAM_ocin_1"/>
</dbReference>
<dbReference type="SFLD" id="SFLDS00029">
    <property type="entry name" value="Radical_SAM"/>
    <property type="match status" value="1"/>
</dbReference>
<evidence type="ECO:0000259" key="6">
    <source>
        <dbReference type="PROSITE" id="PS51918"/>
    </source>
</evidence>
<dbReference type="GO" id="GO:0051536">
    <property type="term" value="F:iron-sulfur cluster binding"/>
    <property type="evidence" value="ECO:0007669"/>
    <property type="project" value="UniProtKB-KW"/>
</dbReference>
<protein>
    <recommendedName>
        <fullName evidence="6">Radical SAM core domain-containing protein</fullName>
    </recommendedName>
</protein>
<keyword evidence="2" id="KW-0949">S-adenosyl-L-methionine</keyword>
<dbReference type="InterPro" id="IPR051198">
    <property type="entry name" value="BchE-like"/>
</dbReference>
<dbReference type="SFLD" id="SFLDF00324">
    <property type="entry name" value="bacteriocin_maturation"/>
    <property type="match status" value="1"/>
</dbReference>
<dbReference type="SFLD" id="SFLDG01082">
    <property type="entry name" value="B12-binding_domain_containing"/>
    <property type="match status" value="1"/>
</dbReference>
<dbReference type="Gene3D" id="3.40.50.280">
    <property type="entry name" value="Cobalamin-binding domain"/>
    <property type="match status" value="1"/>
</dbReference>
<dbReference type="AlphaFoldDB" id="A0A1V4AVD2"/>
<dbReference type="EMBL" id="AYTS01000045">
    <property type="protein sequence ID" value="OOP57084.1"/>
    <property type="molecule type" value="Genomic_DNA"/>
</dbReference>
<comment type="cofactor">
    <cofactor evidence="1">
        <name>[4Fe-4S] cluster</name>
        <dbReference type="ChEBI" id="CHEBI:49883"/>
    </cofactor>
</comment>
<keyword evidence="4" id="KW-0408">Iron</keyword>
<dbReference type="InterPro" id="IPR058240">
    <property type="entry name" value="rSAM_sf"/>
</dbReference>
<name>A0A1V4AVD2_9BACT</name>
<sequence length="631" mass="71231">MRKKQILLLSMPFGAMERPAIGLSLLKARLTSDGIACDVRYLSFTFADMIGAEEYQWISSALPYIAFAGDWCFAEALYGPRPAADSEYLVRVLQDTWHVGEESIARVKAVRAMVGKFLNHCIECIPWKKYAAVGFTSTFEQNLASLALAKRLKAMHPRIATVFGGANWEGKMGAELHQQFGFVDYVCTGEADESFPVLAPLLLSGTAKAAALPPGIIYREDGRSLSTGYSIQVRDMDTLPVPDFSDYFREWSESSASLVTAPLVLVETSRGCWWGEKSHCTFCGLNGSMLAYRSKSGARALAEMQHLSDRWQTDNIEVVDNILNMHHFSDLLPALAADGRPWEIFYEVKANLSRAQVAALRAAGVVRIQPGIESLSDHVLKLMRKGTCGLRNVQLLKWCREYNIGVDWNILYGCPGETREDYQEMLAMLPAIEFLDPPVACGPIRMDRFSPYFEKPEEFGLINIRPMLPYEFLYPFPRENLMRIAYHFDFDYRPGQAPTGYADDVIRFVEAWRQKEERGLLCSVRRPDGSLLLRDTRPGAAIRVVKLSGSEAAAYEFCDEFHPFTAIVQYLREQSPRAEITEEGVRAFLESLEANRLMLTDGRNWLSLAVRIDEVPRANPQNYKHARRSMQ</sequence>
<evidence type="ECO:0000256" key="3">
    <source>
        <dbReference type="ARBA" id="ARBA00022723"/>
    </source>
</evidence>
<proteinExistence type="predicted"/>
<dbReference type="PANTHER" id="PTHR43409">
    <property type="entry name" value="ANAEROBIC MAGNESIUM-PROTOPORPHYRIN IX MONOMETHYL ESTER CYCLASE-RELATED"/>
    <property type="match status" value="1"/>
</dbReference>
<dbReference type="PROSITE" id="PS51918">
    <property type="entry name" value="RADICAL_SAM"/>
    <property type="match status" value="1"/>
</dbReference>
<evidence type="ECO:0000256" key="5">
    <source>
        <dbReference type="ARBA" id="ARBA00023014"/>
    </source>
</evidence>
<gene>
    <name evidence="7" type="ORF">AYP45_05560</name>
</gene>
<keyword evidence="5" id="KW-0411">Iron-sulfur</keyword>
<dbReference type="Proteomes" id="UP000189681">
    <property type="component" value="Unassembled WGS sequence"/>
</dbReference>
<dbReference type="STRING" id="1004156.AYP45_05560"/>
<dbReference type="GO" id="GO:0046872">
    <property type="term" value="F:metal ion binding"/>
    <property type="evidence" value="ECO:0007669"/>
    <property type="project" value="UniProtKB-KW"/>
</dbReference>
<dbReference type="InterPro" id="IPR023404">
    <property type="entry name" value="rSAM_horseshoe"/>
</dbReference>
<dbReference type="SUPFAM" id="SSF102114">
    <property type="entry name" value="Radical SAM enzymes"/>
    <property type="match status" value="1"/>
</dbReference>
<evidence type="ECO:0000256" key="1">
    <source>
        <dbReference type="ARBA" id="ARBA00001966"/>
    </source>
</evidence>
<dbReference type="GO" id="GO:0003824">
    <property type="term" value="F:catalytic activity"/>
    <property type="evidence" value="ECO:0007669"/>
    <property type="project" value="InterPro"/>
</dbReference>
<feature type="domain" description="Radical SAM core" evidence="6">
    <location>
        <begin position="258"/>
        <end position="491"/>
    </location>
</feature>
<evidence type="ECO:0000256" key="4">
    <source>
        <dbReference type="ARBA" id="ARBA00023004"/>
    </source>
</evidence>